<reference evidence="7 8" key="1">
    <citation type="submission" date="2019-05" db="EMBL/GenBank/DDBJ databases">
        <title>Emergence of the Ug99 lineage of the wheat stem rust pathogen through somatic hybridization.</title>
        <authorList>
            <person name="Li F."/>
            <person name="Upadhyaya N.M."/>
            <person name="Sperschneider J."/>
            <person name="Matny O."/>
            <person name="Nguyen-Phuc H."/>
            <person name="Mago R."/>
            <person name="Raley C."/>
            <person name="Miller M.E."/>
            <person name="Silverstein K.A.T."/>
            <person name="Henningsen E."/>
            <person name="Hirsch C.D."/>
            <person name="Visser B."/>
            <person name="Pretorius Z.A."/>
            <person name="Steffenson B.J."/>
            <person name="Schwessinger B."/>
            <person name="Dodds P.N."/>
            <person name="Figueroa M."/>
        </authorList>
    </citation>
    <scope>NUCLEOTIDE SEQUENCE [LARGE SCALE GENOMIC DNA]</scope>
    <source>
        <strain evidence="6">21-0</strain>
        <strain evidence="4 8">Ug99</strain>
    </source>
</reference>
<organism evidence="6 7">
    <name type="scientific">Puccinia graminis f. sp. tritici</name>
    <dbReference type="NCBI Taxonomy" id="56615"/>
    <lineage>
        <taxon>Eukaryota</taxon>
        <taxon>Fungi</taxon>
        <taxon>Dikarya</taxon>
        <taxon>Basidiomycota</taxon>
        <taxon>Pucciniomycotina</taxon>
        <taxon>Pucciniomycetes</taxon>
        <taxon>Pucciniales</taxon>
        <taxon>Pucciniaceae</taxon>
        <taxon>Puccinia</taxon>
    </lineage>
</organism>
<dbReference type="PANTHER" id="PTHR11080">
    <property type="entry name" value="PYRAZINAMIDASE/NICOTINAMIDASE"/>
    <property type="match status" value="1"/>
</dbReference>
<feature type="region of interest" description="Disordered" evidence="3">
    <location>
        <begin position="1"/>
        <end position="21"/>
    </location>
</feature>
<protein>
    <recommendedName>
        <fullName evidence="9">Isochorismatase-like domain-containing protein</fullName>
    </recommendedName>
</protein>
<dbReference type="AlphaFoldDB" id="A0A5B0N430"/>
<proteinExistence type="inferred from homology"/>
<dbReference type="InterPro" id="IPR052347">
    <property type="entry name" value="Isochorismatase_Nicotinamidase"/>
</dbReference>
<dbReference type="Proteomes" id="UP000325313">
    <property type="component" value="Unassembled WGS sequence"/>
</dbReference>
<dbReference type="SUPFAM" id="SSF52499">
    <property type="entry name" value="Isochorismatase-like hydrolases"/>
    <property type="match status" value="1"/>
</dbReference>
<dbReference type="PANTHER" id="PTHR11080:SF2">
    <property type="entry name" value="LD05707P"/>
    <property type="match status" value="1"/>
</dbReference>
<evidence type="ECO:0000313" key="5">
    <source>
        <dbReference type="EMBL" id="KAA1078740.1"/>
    </source>
</evidence>
<evidence type="ECO:0000313" key="7">
    <source>
        <dbReference type="Proteomes" id="UP000324748"/>
    </source>
</evidence>
<gene>
    <name evidence="6" type="ORF">PGT21_013815</name>
    <name evidence="4" type="ORF">PGTUg99_004465</name>
    <name evidence="5" type="ORF">PGTUg99_006086</name>
</gene>
<dbReference type="EMBL" id="VSWC01000118">
    <property type="protein sequence ID" value="KAA1083991.1"/>
    <property type="molecule type" value="Genomic_DNA"/>
</dbReference>
<dbReference type="EMBL" id="VDEP01000447">
    <property type="protein sequence ID" value="KAA1078740.1"/>
    <property type="molecule type" value="Genomic_DNA"/>
</dbReference>
<evidence type="ECO:0000313" key="6">
    <source>
        <dbReference type="EMBL" id="KAA1083991.1"/>
    </source>
</evidence>
<keyword evidence="7" id="KW-1185">Reference proteome</keyword>
<name>A0A5B0N430_PUCGR</name>
<dbReference type="GO" id="GO:0016787">
    <property type="term" value="F:hydrolase activity"/>
    <property type="evidence" value="ECO:0007669"/>
    <property type="project" value="UniProtKB-KW"/>
</dbReference>
<comment type="caution">
    <text evidence="6">The sequence shown here is derived from an EMBL/GenBank/DDBJ whole genome shotgun (WGS) entry which is preliminary data.</text>
</comment>
<dbReference type="EMBL" id="VDEP01000508">
    <property type="protein sequence ID" value="KAA1066886.1"/>
    <property type="molecule type" value="Genomic_DNA"/>
</dbReference>
<dbReference type="Gene3D" id="3.40.50.850">
    <property type="entry name" value="Isochorismatase-like"/>
    <property type="match status" value="1"/>
</dbReference>
<feature type="compositionally biased region" description="Basic and acidic residues" evidence="3">
    <location>
        <begin position="1"/>
        <end position="12"/>
    </location>
</feature>
<dbReference type="OrthoDB" id="1739143at2759"/>
<comment type="similarity">
    <text evidence="1">Belongs to the isochorismatase family.</text>
</comment>
<evidence type="ECO:0008006" key="9">
    <source>
        <dbReference type="Google" id="ProtNLM"/>
    </source>
</evidence>
<evidence type="ECO:0000256" key="2">
    <source>
        <dbReference type="ARBA" id="ARBA00022801"/>
    </source>
</evidence>
<evidence type="ECO:0000313" key="4">
    <source>
        <dbReference type="EMBL" id="KAA1066886.1"/>
    </source>
</evidence>
<dbReference type="Proteomes" id="UP000324748">
    <property type="component" value="Unassembled WGS sequence"/>
</dbReference>
<evidence type="ECO:0000313" key="8">
    <source>
        <dbReference type="Proteomes" id="UP000325313"/>
    </source>
</evidence>
<keyword evidence="2" id="KW-0378">Hydrolase</keyword>
<evidence type="ECO:0000256" key="3">
    <source>
        <dbReference type="SAM" id="MobiDB-lite"/>
    </source>
</evidence>
<accession>A0A5B0N430</accession>
<dbReference type="InterPro" id="IPR036380">
    <property type="entry name" value="Isochorismatase-like_sf"/>
</dbReference>
<evidence type="ECO:0000256" key="1">
    <source>
        <dbReference type="ARBA" id="ARBA00006336"/>
    </source>
</evidence>
<sequence>MKKELPVTDGKVDSSGAVAEKQEMPEDEAIISFQNSALILVDIQYDFLSPHGALSVPSAPEILPTAYGLLDEGLEWKAVVASKDFHPPSHISFASTHHAQPFTKLSIPNSSSSSSSDERQVESKTIDLWPDHCVQGTQGCQLDSGIQDRLDRLRSQGREVKVIEKVVDISFLARI</sequence>